<evidence type="ECO:0000256" key="1">
    <source>
        <dbReference type="SAM" id="MobiDB-lite"/>
    </source>
</evidence>
<organism evidence="2 3">
    <name type="scientific">Candidatus Methylocalor cossyra</name>
    <dbReference type="NCBI Taxonomy" id="3108543"/>
    <lineage>
        <taxon>Bacteria</taxon>
        <taxon>Pseudomonadati</taxon>
        <taxon>Pseudomonadota</taxon>
        <taxon>Gammaproteobacteria</taxon>
        <taxon>Methylococcales</taxon>
        <taxon>Methylococcaceae</taxon>
        <taxon>Candidatus Methylocalor</taxon>
    </lineage>
</organism>
<proteinExistence type="predicted"/>
<sequence>MVWGFGQAAGGDCHRALEEIPRNHSQRSGPGPNGEWGSLSRTAGEPWACARRPTTGGW</sequence>
<evidence type="ECO:0000313" key="2">
    <source>
        <dbReference type="EMBL" id="CAL1239000.1"/>
    </source>
</evidence>
<dbReference type="EMBL" id="OZ026884">
    <property type="protein sequence ID" value="CAL1239000.1"/>
    <property type="molecule type" value="Genomic_DNA"/>
</dbReference>
<dbReference type="Proteomes" id="UP001497493">
    <property type="component" value="Chromosome"/>
</dbReference>
<feature type="region of interest" description="Disordered" evidence="1">
    <location>
        <begin position="16"/>
        <end position="58"/>
    </location>
</feature>
<keyword evidence="3" id="KW-1185">Reference proteome</keyword>
<protein>
    <submittedName>
        <fullName evidence="2">Uncharacterized protein</fullName>
    </submittedName>
</protein>
<accession>A0ABM9NEI1</accession>
<name>A0ABM9NEI1_9GAMM</name>
<gene>
    <name evidence="2" type="ORF">MECH1_V1_0219</name>
</gene>
<evidence type="ECO:0000313" key="3">
    <source>
        <dbReference type="Proteomes" id="UP001497493"/>
    </source>
</evidence>
<reference evidence="2 3" key="1">
    <citation type="submission" date="2024-04" db="EMBL/GenBank/DDBJ databases">
        <authorList>
            <person name="Cremers G."/>
        </authorList>
    </citation>
    <scope>NUCLEOTIDE SEQUENCE [LARGE SCALE GENOMIC DNA]</scope>
    <source>
        <strain evidence="2">MeCH1-AG</strain>
    </source>
</reference>